<comment type="caution">
    <text evidence="2">The sequence shown here is derived from an EMBL/GenBank/DDBJ whole genome shotgun (WGS) entry which is preliminary data.</text>
</comment>
<gene>
    <name evidence="2" type="ORF">GGX14DRAFT_640113</name>
</gene>
<dbReference type="InterPro" id="IPR024420">
    <property type="entry name" value="TRAPP_III_complex_Trs85"/>
</dbReference>
<dbReference type="Proteomes" id="UP001219525">
    <property type="component" value="Unassembled WGS sequence"/>
</dbReference>
<proteinExistence type="predicted"/>
<feature type="compositionally biased region" description="Low complexity" evidence="1">
    <location>
        <begin position="329"/>
        <end position="349"/>
    </location>
</feature>
<dbReference type="Pfam" id="PF12739">
    <property type="entry name" value="TRAPPC-Trs85"/>
    <property type="match status" value="1"/>
</dbReference>
<feature type="region of interest" description="Disordered" evidence="1">
    <location>
        <begin position="235"/>
        <end position="257"/>
    </location>
</feature>
<evidence type="ECO:0000313" key="3">
    <source>
        <dbReference type="Proteomes" id="UP001219525"/>
    </source>
</evidence>
<feature type="region of interest" description="Disordered" evidence="1">
    <location>
        <begin position="319"/>
        <end position="361"/>
    </location>
</feature>
<evidence type="ECO:0000256" key="1">
    <source>
        <dbReference type="SAM" id="MobiDB-lite"/>
    </source>
</evidence>
<feature type="non-terminal residue" evidence="2">
    <location>
        <position position="1316"/>
    </location>
</feature>
<dbReference type="GO" id="GO:1990072">
    <property type="term" value="C:TRAPPIII protein complex"/>
    <property type="evidence" value="ECO:0007669"/>
    <property type="project" value="TreeGrafter"/>
</dbReference>
<name>A0AAD6YPM5_9AGAR</name>
<reference evidence="2" key="1">
    <citation type="submission" date="2023-03" db="EMBL/GenBank/DDBJ databases">
        <title>Massive genome expansion in bonnet fungi (Mycena s.s.) driven by repeated elements and novel gene families across ecological guilds.</title>
        <authorList>
            <consortium name="Lawrence Berkeley National Laboratory"/>
            <person name="Harder C.B."/>
            <person name="Miyauchi S."/>
            <person name="Viragh M."/>
            <person name="Kuo A."/>
            <person name="Thoen E."/>
            <person name="Andreopoulos B."/>
            <person name="Lu D."/>
            <person name="Skrede I."/>
            <person name="Drula E."/>
            <person name="Henrissat B."/>
            <person name="Morin E."/>
            <person name="Kohler A."/>
            <person name="Barry K."/>
            <person name="LaButti K."/>
            <person name="Morin E."/>
            <person name="Salamov A."/>
            <person name="Lipzen A."/>
            <person name="Mereny Z."/>
            <person name="Hegedus B."/>
            <person name="Baldrian P."/>
            <person name="Stursova M."/>
            <person name="Weitz H."/>
            <person name="Taylor A."/>
            <person name="Grigoriev I.V."/>
            <person name="Nagy L.G."/>
            <person name="Martin F."/>
            <person name="Kauserud H."/>
        </authorList>
    </citation>
    <scope>NUCLEOTIDE SEQUENCE</scope>
    <source>
        <strain evidence="2">9144</strain>
    </source>
</reference>
<evidence type="ECO:0000313" key="2">
    <source>
        <dbReference type="EMBL" id="KAJ7225650.1"/>
    </source>
</evidence>
<keyword evidence="3" id="KW-1185">Reference proteome</keyword>
<sequence>MAPTLPSSLSPHICILSSPDLAQLLESSKLPPLPQILQSFSPFPQVTTRTTSLTSVPHPSFGLRFSSLTEIESACREDEEQRAERTIDWIGARISNRCAKWLQDIEKLGGKDVARSPWWDELKRCAEGNHVPSKTEAWNHPVAIILAVSTTAPNPLQAITALHSRTIDLPSWVDPTFLRYTLIVHPQNSPFSDEEAGALFNAVKKQFGLHTYLLSLALPNPPPPPVPVPVLMPRLPPPPSSDSEEPIAVPPSTPSIPGSGALNTLRMGEADIQHTAKFTREFLVMSLIPWMEKCVVEWNENFSSNRRLPSRLFSSTRRLFGSPSPSPAPTSTSSAAISRSSTYSASPSPNVSNSTPAPPPQQRRLAEFATILWDFKLAVTVWETLHKESKGGSDILPFLLSPSPAIPLHVANSLSSLHPPSSKLTAQAQIRALTYAVRWEIGIESKDFLSNTLEGERWLVWAAGNSEEPPSALLLAHAALLSARKMAKRRAAFYYLSAANRLERFGIKPLTMYFLGKAHELYKIRPTKELSPSYWESEGHSPSEGNGFDAISSGIEHPLGRLLYTTGDVAGAVKFFLGLLRGLSLPPSLSMTDGNAPVDNYNSPSTDKVYLDDFRVAFAHFTSTAGDQVSLLDLKLPFDFCLKKQTCVRLPRDSQEESADVWRSREEDWVKFWKGSGGTEQLTTDGKVTVDEIFYVNLVLRNPLDTEVNLSNVTVVIEESPSRGASTSKPSFDVEVVEDVTLGPRETRTVPIAIKSSRPMALTVTHVAYNFLSLLPSTETLACRGRRLQNTAAQRQRPTYEPDVLPKVEVVEATHKLLVRFVEDQQLVLGEGETKSMRLWFVNRGIEAISEIWMVAGPADEIWVSTDPDGSEAPPASEILRSQNSLALPKPYRIALTVPLQPGDSTEACLLVHVSQVGEQELSLLFVHRESEAESFNSTRITRSYEVRRILDITANASPCHSLDHHFLLNLEVENISGSHSVHLDQVTTLSPTWRCETLGKPDFGSLAPLQSFRLFLGASRWTDGSGSSETLNFVSRKLQEVLQGRNVESSHPPPIDVLHNHHARTRSSRCSQAATKHFIRCGRRNLVLRELATVHPYIPARSYPIIFPLHNPNSVDLVIFWAIPTQKRYGHIISSGITLGAGHAALKEIVEEAENTKVKRSMYAETQRQKKEVIESILHSEWNTEMNPTFLTREEAPVTHDFSKGPCHVHVNLTVRNLSPTHVSRYVLRLASDLLPYMQLPTYTGRVAFRGTLQPLGSSRITPKIWVVCAGTYALSGWRLETEVLELPTGGGDDVRVRHRYLEEQSLGSIIVSDI</sequence>
<protein>
    <submittedName>
        <fullName evidence="2">ER-golgi trafficking TRAPP I complex 85 kDa subunit-domain-containing protein</fullName>
    </submittedName>
</protein>
<dbReference type="PANTHER" id="PTHR12975:SF6">
    <property type="entry name" value="TRAFFICKING PROTEIN PARTICLE COMPLEX SUBUNIT 8"/>
    <property type="match status" value="1"/>
</dbReference>
<dbReference type="PANTHER" id="PTHR12975">
    <property type="entry name" value="TRANSPORT PROTEIN TRAPP"/>
    <property type="match status" value="1"/>
</dbReference>
<accession>A0AAD6YPM5</accession>
<organism evidence="2 3">
    <name type="scientific">Mycena pura</name>
    <dbReference type="NCBI Taxonomy" id="153505"/>
    <lineage>
        <taxon>Eukaryota</taxon>
        <taxon>Fungi</taxon>
        <taxon>Dikarya</taxon>
        <taxon>Basidiomycota</taxon>
        <taxon>Agaricomycotina</taxon>
        <taxon>Agaricomycetes</taxon>
        <taxon>Agaricomycetidae</taxon>
        <taxon>Agaricales</taxon>
        <taxon>Marasmiineae</taxon>
        <taxon>Mycenaceae</taxon>
        <taxon>Mycena</taxon>
    </lineage>
</organism>
<dbReference type="EMBL" id="JARJCW010000004">
    <property type="protein sequence ID" value="KAJ7225650.1"/>
    <property type="molecule type" value="Genomic_DNA"/>
</dbReference>